<dbReference type="SUPFAM" id="SSF48179">
    <property type="entry name" value="6-phosphogluconate dehydrogenase C-terminal domain-like"/>
    <property type="match status" value="1"/>
</dbReference>
<dbReference type="Proteomes" id="UP000216133">
    <property type="component" value="Unassembled WGS sequence"/>
</dbReference>
<comment type="caution">
    <text evidence="6">The sequence shown here is derived from an EMBL/GenBank/DDBJ whole genome shotgun (WGS) entry which is preliminary data.</text>
</comment>
<dbReference type="GO" id="GO:0050661">
    <property type="term" value="F:NADP binding"/>
    <property type="evidence" value="ECO:0007669"/>
    <property type="project" value="InterPro"/>
</dbReference>
<dbReference type="Gene3D" id="3.40.50.720">
    <property type="entry name" value="NAD(P)-binding Rossmann-like Domain"/>
    <property type="match status" value="1"/>
</dbReference>
<dbReference type="InterPro" id="IPR008927">
    <property type="entry name" value="6-PGluconate_DH-like_C_sf"/>
</dbReference>
<feature type="domain" description="6-phosphogluconate dehydrogenase NADP-binding" evidence="4">
    <location>
        <begin position="4"/>
        <end position="163"/>
    </location>
</feature>
<dbReference type="AlphaFoldDB" id="A0A268S3M8"/>
<accession>A0A268S3M8</accession>
<dbReference type="InterPro" id="IPR015815">
    <property type="entry name" value="HIBADH-related"/>
</dbReference>
<dbReference type="PIRSF" id="PIRSF000103">
    <property type="entry name" value="HIBADH"/>
    <property type="match status" value="1"/>
</dbReference>
<dbReference type="InterPro" id="IPR029154">
    <property type="entry name" value="HIBADH-like_NADP-bd"/>
</dbReference>
<evidence type="ECO:0000313" key="6">
    <source>
        <dbReference type="EMBL" id="PAF26536.1"/>
    </source>
</evidence>
<evidence type="ECO:0000313" key="7">
    <source>
        <dbReference type="Proteomes" id="UP000216133"/>
    </source>
</evidence>
<evidence type="ECO:0000259" key="5">
    <source>
        <dbReference type="Pfam" id="PF14833"/>
    </source>
</evidence>
<protein>
    <submittedName>
        <fullName evidence="6">2-hydroxy-3-oxopropionate reductase</fullName>
    </submittedName>
</protein>
<comment type="similarity">
    <text evidence="1">Belongs to the HIBADH-related family.</text>
</comment>
<evidence type="ECO:0000256" key="3">
    <source>
        <dbReference type="ARBA" id="ARBA00023027"/>
    </source>
</evidence>
<evidence type="ECO:0000256" key="1">
    <source>
        <dbReference type="ARBA" id="ARBA00009080"/>
    </source>
</evidence>
<dbReference type="InterPro" id="IPR006115">
    <property type="entry name" value="6PGDH_NADP-bd"/>
</dbReference>
<dbReference type="InterPro" id="IPR013328">
    <property type="entry name" value="6PGD_dom2"/>
</dbReference>
<organism evidence="6 7">
    <name type="scientific">Shouchella clausii</name>
    <name type="common">Alkalihalobacillus clausii</name>
    <dbReference type="NCBI Taxonomy" id="79880"/>
    <lineage>
        <taxon>Bacteria</taxon>
        <taxon>Bacillati</taxon>
        <taxon>Bacillota</taxon>
        <taxon>Bacilli</taxon>
        <taxon>Bacillales</taxon>
        <taxon>Bacillaceae</taxon>
        <taxon>Shouchella</taxon>
    </lineage>
</organism>
<dbReference type="NCBIfam" id="NF008592">
    <property type="entry name" value="PRK11559.1"/>
    <property type="match status" value="1"/>
</dbReference>
<dbReference type="Pfam" id="PF14833">
    <property type="entry name" value="NAD_binding_11"/>
    <property type="match status" value="1"/>
</dbReference>
<dbReference type="GO" id="GO:0046487">
    <property type="term" value="P:glyoxylate metabolic process"/>
    <property type="evidence" value="ECO:0007669"/>
    <property type="project" value="InterPro"/>
</dbReference>
<sequence length="301" mass="31629">MKTRVGFIGLGIMGAPMVRNLLKKGYTVSVYDVQQERIDMLAKEGAFPAISGKAIALNSDVVITMLPKGEHVRSAIFGANGVMEGAEKGMVIVDMSSISPVDSRQLAQQASERGVVFLDAPVSGGEPKAIDGTLAIMVGGDETVFESIKPVLAAMGTDVVLVGESGCGATAKLANQIIVNLNIAAVSEALALAAKAGINIEKMYEAIRGGLAGSTVLDAKVPMILNRDFKAGGRVDINLKDLTNVMDTAHALSVPLPLSSQLLEIFHALKADGKEALDHASIVQHYEKLANVIVEREALKQ</sequence>
<dbReference type="Gene3D" id="1.10.1040.10">
    <property type="entry name" value="N-(1-d-carboxylethyl)-l-norvaline Dehydrogenase, domain 2"/>
    <property type="match status" value="1"/>
</dbReference>
<dbReference type="EMBL" id="NPBS01000035">
    <property type="protein sequence ID" value="PAF26536.1"/>
    <property type="molecule type" value="Genomic_DNA"/>
</dbReference>
<dbReference type="GO" id="GO:0016054">
    <property type="term" value="P:organic acid catabolic process"/>
    <property type="evidence" value="ECO:0007669"/>
    <property type="project" value="UniProtKB-ARBA"/>
</dbReference>
<proteinExistence type="inferred from homology"/>
<evidence type="ECO:0000256" key="2">
    <source>
        <dbReference type="ARBA" id="ARBA00023002"/>
    </source>
</evidence>
<dbReference type="GO" id="GO:0008679">
    <property type="term" value="F:2-hydroxy-3-oxopropionate reductase activity"/>
    <property type="evidence" value="ECO:0007669"/>
    <property type="project" value="InterPro"/>
</dbReference>
<gene>
    <name evidence="6" type="ORF">CHH61_07935</name>
</gene>
<dbReference type="Pfam" id="PF03446">
    <property type="entry name" value="NAD_binding_2"/>
    <property type="match status" value="1"/>
</dbReference>
<dbReference type="InterPro" id="IPR002204">
    <property type="entry name" value="3-OH-isobutyrate_DH-rel_CS"/>
</dbReference>
<reference evidence="6 7" key="1">
    <citation type="submission" date="2017-07" db="EMBL/GenBank/DDBJ databases">
        <title>Isolation and whole genome analysis of endospore-forming bacteria from heroin.</title>
        <authorList>
            <person name="Kalinowski J."/>
            <person name="Ahrens B."/>
            <person name="Al-Dilaimi A."/>
            <person name="Winkler A."/>
            <person name="Wibberg D."/>
            <person name="Schleenbecker U."/>
            <person name="Ruckert C."/>
            <person name="Wolfel R."/>
            <person name="Grass G."/>
        </authorList>
    </citation>
    <scope>NUCLEOTIDE SEQUENCE [LARGE SCALE GENOMIC DNA]</scope>
    <source>
        <strain evidence="6 7">7523-2</strain>
    </source>
</reference>
<dbReference type="PANTHER" id="PTHR43060:SF3">
    <property type="entry name" value="2-HYDROXY-3-OXOPROPIONATE REDUCTASE"/>
    <property type="match status" value="1"/>
</dbReference>
<dbReference type="GO" id="GO:0051287">
    <property type="term" value="F:NAD binding"/>
    <property type="evidence" value="ECO:0007669"/>
    <property type="project" value="InterPro"/>
</dbReference>
<dbReference type="InterPro" id="IPR006398">
    <property type="entry name" value="Tartro_sem_red"/>
</dbReference>
<feature type="domain" description="3-hydroxyisobutyrate dehydrogenase-like NAD-binding" evidence="5">
    <location>
        <begin position="166"/>
        <end position="286"/>
    </location>
</feature>
<dbReference type="SUPFAM" id="SSF51735">
    <property type="entry name" value="NAD(P)-binding Rossmann-fold domains"/>
    <property type="match status" value="1"/>
</dbReference>
<keyword evidence="3" id="KW-0520">NAD</keyword>
<dbReference type="PANTHER" id="PTHR43060">
    <property type="entry name" value="3-HYDROXYISOBUTYRATE DEHYDROGENASE-LIKE 1, MITOCHONDRIAL-RELATED"/>
    <property type="match status" value="1"/>
</dbReference>
<dbReference type="RefSeq" id="WP_035205278.1">
    <property type="nucleotide sequence ID" value="NZ_CP012475.1"/>
</dbReference>
<dbReference type="PROSITE" id="PS00895">
    <property type="entry name" value="3_HYDROXYISOBUT_DH"/>
    <property type="match status" value="1"/>
</dbReference>
<dbReference type="InterPro" id="IPR036291">
    <property type="entry name" value="NAD(P)-bd_dom_sf"/>
</dbReference>
<name>A0A268S3M8_SHOCL</name>
<dbReference type="NCBIfam" id="TIGR01505">
    <property type="entry name" value="tartro_sem_red"/>
    <property type="match status" value="1"/>
</dbReference>
<dbReference type="GeneID" id="86924617"/>
<keyword evidence="2" id="KW-0560">Oxidoreductase</keyword>
<evidence type="ECO:0000259" key="4">
    <source>
        <dbReference type="Pfam" id="PF03446"/>
    </source>
</evidence>